<keyword evidence="6" id="KW-1185">Reference proteome</keyword>
<dbReference type="PROSITE" id="PS50048">
    <property type="entry name" value="ZN2_CY6_FUNGAL_2"/>
    <property type="match status" value="1"/>
</dbReference>
<reference evidence="5 6" key="1">
    <citation type="submission" date="2014-04" db="EMBL/GenBank/DDBJ databases">
        <authorList>
            <consortium name="DOE Joint Genome Institute"/>
            <person name="Kuo A."/>
            <person name="Zuccaro A."/>
            <person name="Kohler A."/>
            <person name="Nagy L.G."/>
            <person name="Floudas D."/>
            <person name="Copeland A."/>
            <person name="Barry K.W."/>
            <person name="Cichocki N."/>
            <person name="Veneault-Fourrey C."/>
            <person name="LaButti K."/>
            <person name="Lindquist E.A."/>
            <person name="Lipzen A."/>
            <person name="Lundell T."/>
            <person name="Morin E."/>
            <person name="Murat C."/>
            <person name="Sun H."/>
            <person name="Tunlid A."/>
            <person name="Henrissat B."/>
            <person name="Grigoriev I.V."/>
            <person name="Hibbett D.S."/>
            <person name="Martin F."/>
            <person name="Nordberg H.P."/>
            <person name="Cantor M.N."/>
            <person name="Hua S.X."/>
        </authorList>
    </citation>
    <scope>NUCLEOTIDE SEQUENCE [LARGE SCALE GENOMIC DNA]</scope>
    <source>
        <strain evidence="5 6">MAFF 305830</strain>
    </source>
</reference>
<dbReference type="CDD" id="cd00067">
    <property type="entry name" value="GAL4"/>
    <property type="match status" value="1"/>
</dbReference>
<name>A0A0C3AUD1_SERVB</name>
<accession>A0A0C3AUD1</accession>
<dbReference type="STRING" id="933852.A0A0C3AUD1"/>
<dbReference type="GO" id="GO:0000981">
    <property type="term" value="F:DNA-binding transcription factor activity, RNA polymerase II-specific"/>
    <property type="evidence" value="ECO:0007669"/>
    <property type="project" value="InterPro"/>
</dbReference>
<dbReference type="Pfam" id="PF00172">
    <property type="entry name" value="Zn_clus"/>
    <property type="match status" value="1"/>
</dbReference>
<keyword evidence="2" id="KW-0539">Nucleus</keyword>
<evidence type="ECO:0000256" key="1">
    <source>
        <dbReference type="ARBA" id="ARBA00004123"/>
    </source>
</evidence>
<dbReference type="Gene3D" id="4.10.240.10">
    <property type="entry name" value="Zn(2)-C6 fungal-type DNA-binding domain"/>
    <property type="match status" value="1"/>
</dbReference>
<dbReference type="HOGENOM" id="CLU_348716_0_0_1"/>
<protein>
    <recommendedName>
        <fullName evidence="4">Zn(2)-C6 fungal-type domain-containing protein</fullName>
    </recommendedName>
</protein>
<feature type="region of interest" description="Disordered" evidence="3">
    <location>
        <begin position="789"/>
        <end position="809"/>
    </location>
</feature>
<dbReference type="InterPro" id="IPR050613">
    <property type="entry name" value="Sec_Metabolite_Reg"/>
</dbReference>
<dbReference type="InterPro" id="IPR001138">
    <property type="entry name" value="Zn2Cys6_DnaBD"/>
</dbReference>
<feature type="domain" description="Zn(2)-C6 fungal-type" evidence="4">
    <location>
        <begin position="19"/>
        <end position="48"/>
    </location>
</feature>
<dbReference type="AlphaFoldDB" id="A0A0C3AUD1"/>
<feature type="region of interest" description="Disordered" evidence="3">
    <location>
        <begin position="694"/>
        <end position="715"/>
    </location>
</feature>
<proteinExistence type="predicted"/>
<evidence type="ECO:0000313" key="6">
    <source>
        <dbReference type="Proteomes" id="UP000054097"/>
    </source>
</evidence>
<dbReference type="OrthoDB" id="3204394at2759"/>
<evidence type="ECO:0000259" key="4">
    <source>
        <dbReference type="PROSITE" id="PS50048"/>
    </source>
</evidence>
<dbReference type="GO" id="GO:0005634">
    <property type="term" value="C:nucleus"/>
    <property type="evidence" value="ECO:0007669"/>
    <property type="project" value="UniProtKB-SubCell"/>
</dbReference>
<reference evidence="6" key="2">
    <citation type="submission" date="2015-01" db="EMBL/GenBank/DDBJ databases">
        <title>Evolutionary Origins and Diversification of the Mycorrhizal Mutualists.</title>
        <authorList>
            <consortium name="DOE Joint Genome Institute"/>
            <consortium name="Mycorrhizal Genomics Consortium"/>
            <person name="Kohler A."/>
            <person name="Kuo A."/>
            <person name="Nagy L.G."/>
            <person name="Floudas D."/>
            <person name="Copeland A."/>
            <person name="Barry K.W."/>
            <person name="Cichocki N."/>
            <person name="Veneault-Fourrey C."/>
            <person name="LaButti K."/>
            <person name="Lindquist E.A."/>
            <person name="Lipzen A."/>
            <person name="Lundell T."/>
            <person name="Morin E."/>
            <person name="Murat C."/>
            <person name="Riley R."/>
            <person name="Ohm R."/>
            <person name="Sun H."/>
            <person name="Tunlid A."/>
            <person name="Henrissat B."/>
            <person name="Grigoriev I.V."/>
            <person name="Hibbett D.S."/>
            <person name="Martin F."/>
        </authorList>
    </citation>
    <scope>NUCLEOTIDE SEQUENCE [LARGE SCALE GENOMIC DNA]</scope>
    <source>
        <strain evidence="6">MAFF 305830</strain>
    </source>
</reference>
<dbReference type="PANTHER" id="PTHR31001">
    <property type="entry name" value="UNCHARACTERIZED TRANSCRIPTIONAL REGULATORY PROTEIN"/>
    <property type="match status" value="1"/>
</dbReference>
<gene>
    <name evidence="5" type="ORF">M408DRAFT_23872</name>
</gene>
<feature type="non-terminal residue" evidence="5">
    <location>
        <position position="1"/>
    </location>
</feature>
<dbReference type="SUPFAM" id="SSF57701">
    <property type="entry name" value="Zn2/Cys6 DNA-binding domain"/>
    <property type="match status" value="1"/>
</dbReference>
<organism evidence="5 6">
    <name type="scientific">Serendipita vermifera MAFF 305830</name>
    <dbReference type="NCBI Taxonomy" id="933852"/>
    <lineage>
        <taxon>Eukaryota</taxon>
        <taxon>Fungi</taxon>
        <taxon>Dikarya</taxon>
        <taxon>Basidiomycota</taxon>
        <taxon>Agaricomycotina</taxon>
        <taxon>Agaricomycetes</taxon>
        <taxon>Sebacinales</taxon>
        <taxon>Serendipitaceae</taxon>
        <taxon>Serendipita</taxon>
    </lineage>
</organism>
<sequence length="809" mass="88293">GVDKPSQPPADELTRSRLQCKRLKIKCDRQTPCSGCAKRSNDPRVCVYLTANTERPDIGVLWNNQRESDLKIDSLAVRVDEIQDSFLPRKITVPTLVLVSTGKGVPTMFPLDPITALWTTILGIPITRVDTMTGSSNTTTSRLFVADEPLHLIAAFYDTAEQLPPKQPNLRPRALITPAILNNLPSTLSLEPLLSSLNSILILHPLCSFRSLETRLRAMEPRAAAGAGSSLSIAHFAVAAASMTLASLAYHAERRAWKLSFDVPESERDVTRLFDLARLAIRLAGDADEDQPDIILALLFLVVFALHALELDGHAAVVAGVVPTHIHQHLGHLLDQLRRRAMNKSLLLEGTSTANLSPYAREQRRMLAAAVAYYDFYVEDLVSNKLTIDQGSYTTESPATFDDLLFKENSTTIPPPPSGNNTNRSTLFATQRSKILKNLLQARSEVVFGRDQERDLMIAAAEHNLNSKPPTSTDGEKGAAPPRITPLSSPAGDILHMWDDRLNQQRENLPRAMIFNTSIEYAADIGVVFAGEPRPMGVYEPAMTLSMGYTIAQQTETAALVAYYRMRLAVLLLENTLVYKPKGSPPHSTMNTAVVKALEATQDLVAAIRVQRHVLKKKMPLALSNYGYGKRIFDAGVVFGVLASISDLRNQPRNTTRDAAEGLAQCIELFKDLEAWLRIKDGVPEPPVPSLVPGVGAGGASGSQPGPMPTETNQLSSPPIRILEELAERAGVRIEDGNVDIVAPRRKRGAFDLEENDDSWDGLILAFVMGGWVVGGRVHSTTSWIGPPEIGSPAPITTGSFPTAVMPDQ</sequence>
<dbReference type="EMBL" id="KN824294">
    <property type="protein sequence ID" value="KIM28160.1"/>
    <property type="molecule type" value="Genomic_DNA"/>
</dbReference>
<feature type="region of interest" description="Disordered" evidence="3">
    <location>
        <begin position="465"/>
        <end position="485"/>
    </location>
</feature>
<evidence type="ECO:0000313" key="5">
    <source>
        <dbReference type="EMBL" id="KIM28160.1"/>
    </source>
</evidence>
<dbReference type="InterPro" id="IPR036864">
    <property type="entry name" value="Zn2-C6_fun-type_DNA-bd_sf"/>
</dbReference>
<comment type="subcellular location">
    <subcellularLocation>
        <location evidence="1">Nucleus</location>
    </subcellularLocation>
</comment>
<evidence type="ECO:0000256" key="3">
    <source>
        <dbReference type="SAM" id="MobiDB-lite"/>
    </source>
</evidence>
<dbReference type="Proteomes" id="UP000054097">
    <property type="component" value="Unassembled WGS sequence"/>
</dbReference>
<dbReference type="GO" id="GO:0008270">
    <property type="term" value="F:zinc ion binding"/>
    <property type="evidence" value="ECO:0007669"/>
    <property type="project" value="InterPro"/>
</dbReference>
<evidence type="ECO:0000256" key="2">
    <source>
        <dbReference type="ARBA" id="ARBA00023242"/>
    </source>
</evidence>